<name>A0A383C1M7_9ZZZZ</name>
<protein>
    <recommendedName>
        <fullName evidence="3">Dihydrodipicolinate reductase N-terminal domain-containing protein</fullName>
    </recommendedName>
</protein>
<dbReference type="Pfam" id="PF01113">
    <property type="entry name" value="DapB_N"/>
    <property type="match status" value="1"/>
</dbReference>
<organism evidence="4">
    <name type="scientific">marine metagenome</name>
    <dbReference type="NCBI Taxonomy" id="408172"/>
    <lineage>
        <taxon>unclassified sequences</taxon>
        <taxon>metagenomes</taxon>
        <taxon>ecological metagenomes</taxon>
    </lineage>
</organism>
<reference evidence="4" key="1">
    <citation type="submission" date="2018-05" db="EMBL/GenBank/DDBJ databases">
        <authorList>
            <person name="Lanie J.A."/>
            <person name="Ng W.-L."/>
            <person name="Kazmierczak K.M."/>
            <person name="Andrzejewski T.M."/>
            <person name="Davidsen T.M."/>
            <person name="Wayne K.J."/>
            <person name="Tettelin H."/>
            <person name="Glass J.I."/>
            <person name="Rusch D."/>
            <person name="Podicherti R."/>
            <person name="Tsui H.-C.T."/>
            <person name="Winkler M.E."/>
        </authorList>
    </citation>
    <scope>NUCLEOTIDE SEQUENCE</scope>
</reference>
<dbReference type="AlphaFoldDB" id="A0A383C1M7"/>
<evidence type="ECO:0000313" key="4">
    <source>
        <dbReference type="EMBL" id="SVE26071.1"/>
    </source>
</evidence>
<gene>
    <name evidence="4" type="ORF">METZ01_LOCUS478925</name>
</gene>
<feature type="non-terminal residue" evidence="4">
    <location>
        <position position="58"/>
    </location>
</feature>
<dbReference type="Gene3D" id="3.40.50.720">
    <property type="entry name" value="NAD(P)-binding Rossmann-like Domain"/>
    <property type="match status" value="1"/>
</dbReference>
<dbReference type="InterPro" id="IPR000846">
    <property type="entry name" value="DapB_N"/>
</dbReference>
<evidence type="ECO:0000256" key="2">
    <source>
        <dbReference type="ARBA" id="ARBA00023002"/>
    </source>
</evidence>
<keyword evidence="1" id="KW-0521">NADP</keyword>
<evidence type="ECO:0000259" key="3">
    <source>
        <dbReference type="Pfam" id="PF01113"/>
    </source>
</evidence>
<dbReference type="GO" id="GO:0008839">
    <property type="term" value="F:4-hydroxy-tetrahydrodipicolinate reductase"/>
    <property type="evidence" value="ECO:0007669"/>
    <property type="project" value="InterPro"/>
</dbReference>
<dbReference type="SUPFAM" id="SSF51735">
    <property type="entry name" value="NAD(P)-binding Rossmann-fold domains"/>
    <property type="match status" value="1"/>
</dbReference>
<dbReference type="InterPro" id="IPR036291">
    <property type="entry name" value="NAD(P)-bd_dom_sf"/>
</dbReference>
<sequence>MALLGIGVVGAAGRMGQSLVREIVEKEGVRLVAASECNAHPALGQDAGSLAGVSTLGV</sequence>
<proteinExistence type="predicted"/>
<feature type="domain" description="Dihydrodipicolinate reductase N-terminal" evidence="3">
    <location>
        <begin position="6"/>
        <end position="58"/>
    </location>
</feature>
<evidence type="ECO:0000256" key="1">
    <source>
        <dbReference type="ARBA" id="ARBA00022857"/>
    </source>
</evidence>
<accession>A0A383C1M7</accession>
<dbReference type="EMBL" id="UINC01205067">
    <property type="protein sequence ID" value="SVE26071.1"/>
    <property type="molecule type" value="Genomic_DNA"/>
</dbReference>
<dbReference type="GO" id="GO:0009089">
    <property type="term" value="P:lysine biosynthetic process via diaminopimelate"/>
    <property type="evidence" value="ECO:0007669"/>
    <property type="project" value="InterPro"/>
</dbReference>
<keyword evidence="2" id="KW-0560">Oxidoreductase</keyword>